<evidence type="ECO:0000256" key="6">
    <source>
        <dbReference type="SAM" id="Phobius"/>
    </source>
</evidence>
<comment type="subcellular location">
    <subcellularLocation>
        <location evidence="1">Cell membrane</location>
        <topology evidence="1">Multi-pass membrane protein</topology>
    </subcellularLocation>
</comment>
<reference evidence="8" key="1">
    <citation type="submission" date="2022-10" db="EMBL/GenBank/DDBJ databases">
        <title>Catenovulum adriacola sp. nov. isolated in the Harbour of Susak.</title>
        <authorList>
            <person name="Schoch T."/>
            <person name="Reich S.J."/>
            <person name="Stoeferle S."/>
            <person name="Flaiz M."/>
            <person name="Kazda M."/>
            <person name="Riedel C.U."/>
            <person name="Duerre P."/>
        </authorList>
    </citation>
    <scope>NUCLEOTIDE SEQUENCE</scope>
    <source>
        <strain evidence="8">TS8</strain>
    </source>
</reference>
<proteinExistence type="predicted"/>
<dbReference type="InterPro" id="IPR051791">
    <property type="entry name" value="Pra-immunoreactive"/>
</dbReference>
<dbReference type="RefSeq" id="WP_268073817.1">
    <property type="nucleotide sequence ID" value="NZ_CP109965.1"/>
</dbReference>
<dbReference type="InterPro" id="IPR010432">
    <property type="entry name" value="RDD"/>
</dbReference>
<evidence type="ECO:0000256" key="5">
    <source>
        <dbReference type="ARBA" id="ARBA00023136"/>
    </source>
</evidence>
<dbReference type="EMBL" id="CP109965">
    <property type="protein sequence ID" value="WAJ69547.1"/>
    <property type="molecule type" value="Genomic_DNA"/>
</dbReference>
<keyword evidence="9" id="KW-1185">Reference proteome</keyword>
<dbReference type="Proteomes" id="UP001163726">
    <property type="component" value="Chromosome"/>
</dbReference>
<dbReference type="PANTHER" id="PTHR36115:SF10">
    <property type="entry name" value="RDD DOMAIN-CONTAINING PROTEIN"/>
    <property type="match status" value="1"/>
</dbReference>
<keyword evidence="4 6" id="KW-1133">Transmembrane helix</keyword>
<feature type="transmembrane region" description="Helical" evidence="6">
    <location>
        <begin position="72"/>
        <end position="90"/>
    </location>
</feature>
<keyword evidence="2" id="KW-1003">Cell membrane</keyword>
<evidence type="ECO:0000259" key="7">
    <source>
        <dbReference type="Pfam" id="PF06271"/>
    </source>
</evidence>
<evidence type="ECO:0000256" key="1">
    <source>
        <dbReference type="ARBA" id="ARBA00004651"/>
    </source>
</evidence>
<protein>
    <submittedName>
        <fullName evidence="8">RDD family protein</fullName>
    </submittedName>
</protein>
<keyword evidence="3 6" id="KW-0812">Transmembrane</keyword>
<keyword evidence="5 6" id="KW-0472">Membrane</keyword>
<dbReference type="Pfam" id="PF06271">
    <property type="entry name" value="RDD"/>
    <property type="match status" value="1"/>
</dbReference>
<sequence length="171" mass="19429">MSASPSESQQQALPRAGFFRRLGAWVYDALIVIAILLLATLIALLCLNALIAMALITLPTNTDPSEFLRNSFIFQSYLAFCLYSFFSWFWRRGGQTAGMKTWRLKVQSLNGQRLTHTQCIIRLVTCLLGAGNILIFWPGCKKRSLQDICSKTEMITLSKEQNKHVNWKGYM</sequence>
<dbReference type="PANTHER" id="PTHR36115">
    <property type="entry name" value="PROLINE-RICH ANTIGEN HOMOLOG-RELATED"/>
    <property type="match status" value="1"/>
</dbReference>
<evidence type="ECO:0000313" key="9">
    <source>
        <dbReference type="Proteomes" id="UP001163726"/>
    </source>
</evidence>
<feature type="transmembrane region" description="Helical" evidence="6">
    <location>
        <begin position="119"/>
        <end position="139"/>
    </location>
</feature>
<accession>A0ABY7AIY0</accession>
<evidence type="ECO:0000256" key="4">
    <source>
        <dbReference type="ARBA" id="ARBA00022989"/>
    </source>
</evidence>
<evidence type="ECO:0000256" key="2">
    <source>
        <dbReference type="ARBA" id="ARBA00022475"/>
    </source>
</evidence>
<name>A0ABY7AIY0_9ALTE</name>
<gene>
    <name evidence="8" type="ORF">OLW01_10240</name>
</gene>
<feature type="domain" description="RDD" evidence="7">
    <location>
        <begin position="16"/>
        <end position="149"/>
    </location>
</feature>
<evidence type="ECO:0000313" key="8">
    <source>
        <dbReference type="EMBL" id="WAJ69547.1"/>
    </source>
</evidence>
<evidence type="ECO:0000256" key="3">
    <source>
        <dbReference type="ARBA" id="ARBA00022692"/>
    </source>
</evidence>
<feature type="transmembrane region" description="Helical" evidence="6">
    <location>
        <begin position="25"/>
        <end position="52"/>
    </location>
</feature>
<organism evidence="8 9">
    <name type="scientific">Catenovulum adriaticum</name>
    <dbReference type="NCBI Taxonomy" id="2984846"/>
    <lineage>
        <taxon>Bacteria</taxon>
        <taxon>Pseudomonadati</taxon>
        <taxon>Pseudomonadota</taxon>
        <taxon>Gammaproteobacteria</taxon>
        <taxon>Alteromonadales</taxon>
        <taxon>Alteromonadaceae</taxon>
        <taxon>Catenovulum</taxon>
    </lineage>
</organism>